<feature type="transmembrane region" description="Helical" evidence="1">
    <location>
        <begin position="67"/>
        <end position="86"/>
    </location>
</feature>
<proteinExistence type="predicted"/>
<protein>
    <recommendedName>
        <fullName evidence="4">YesK-like protein</fullName>
    </recommendedName>
</protein>
<feature type="transmembrane region" description="Helical" evidence="1">
    <location>
        <begin position="6"/>
        <end position="23"/>
    </location>
</feature>
<keyword evidence="3" id="KW-1185">Reference proteome</keyword>
<organism evidence="2 3">
    <name type="scientific">Virgibacillus xinjiangensis</name>
    <dbReference type="NCBI Taxonomy" id="393090"/>
    <lineage>
        <taxon>Bacteria</taxon>
        <taxon>Bacillati</taxon>
        <taxon>Bacillota</taxon>
        <taxon>Bacilli</taxon>
        <taxon>Bacillales</taxon>
        <taxon>Bacillaceae</taxon>
        <taxon>Virgibacillus</taxon>
    </lineage>
</organism>
<evidence type="ECO:0000256" key="1">
    <source>
        <dbReference type="SAM" id="Phobius"/>
    </source>
</evidence>
<feature type="transmembrane region" description="Helical" evidence="1">
    <location>
        <begin position="35"/>
        <end position="55"/>
    </location>
</feature>
<keyword evidence="1" id="KW-1133">Transmembrane helix</keyword>
<keyword evidence="1" id="KW-0812">Transmembrane</keyword>
<evidence type="ECO:0000313" key="3">
    <source>
        <dbReference type="Proteomes" id="UP001595279"/>
    </source>
</evidence>
<gene>
    <name evidence="2" type="ORF">ACFOGI_04980</name>
</gene>
<keyword evidence="1" id="KW-0472">Membrane</keyword>
<dbReference type="Proteomes" id="UP001595279">
    <property type="component" value="Unassembled WGS sequence"/>
</dbReference>
<dbReference type="EMBL" id="JBHRSA010000015">
    <property type="protein sequence ID" value="MFC3039597.1"/>
    <property type="molecule type" value="Genomic_DNA"/>
</dbReference>
<sequence length="94" mass="9657">MVQSVITIGIILTAALVVLGLFLAKTMDKASMVGYYPGIFCAFTGLLLILTSSILDRVDIMGAGLGGWGIAFVFAGAVGLVITSIFDAKANAEA</sequence>
<dbReference type="RefSeq" id="WP_390269340.1">
    <property type="nucleotide sequence ID" value="NZ_JBHRSA010000015.1"/>
</dbReference>
<evidence type="ECO:0008006" key="4">
    <source>
        <dbReference type="Google" id="ProtNLM"/>
    </source>
</evidence>
<name>A0ABV7CTE5_9BACI</name>
<comment type="caution">
    <text evidence="2">The sequence shown here is derived from an EMBL/GenBank/DDBJ whole genome shotgun (WGS) entry which is preliminary data.</text>
</comment>
<reference evidence="3" key="1">
    <citation type="journal article" date="2019" name="Int. J. Syst. Evol. Microbiol.">
        <title>The Global Catalogue of Microorganisms (GCM) 10K type strain sequencing project: providing services to taxonomists for standard genome sequencing and annotation.</title>
        <authorList>
            <consortium name="The Broad Institute Genomics Platform"/>
            <consortium name="The Broad Institute Genome Sequencing Center for Infectious Disease"/>
            <person name="Wu L."/>
            <person name="Ma J."/>
        </authorList>
    </citation>
    <scope>NUCLEOTIDE SEQUENCE [LARGE SCALE GENOMIC DNA]</scope>
    <source>
        <strain evidence="3">KCTC 13128</strain>
    </source>
</reference>
<evidence type="ECO:0000313" key="2">
    <source>
        <dbReference type="EMBL" id="MFC3039597.1"/>
    </source>
</evidence>
<accession>A0ABV7CTE5</accession>